<keyword evidence="3 12" id="KW-0812">Transmembrane</keyword>
<dbReference type="CDD" id="cd13686">
    <property type="entry name" value="GluR_Plant"/>
    <property type="match status" value="1"/>
</dbReference>
<keyword evidence="15" id="KW-1185">Reference proteome</keyword>
<dbReference type="InterPro" id="IPR001320">
    <property type="entry name" value="Iontro_rcpt_C"/>
</dbReference>
<evidence type="ECO:0000256" key="8">
    <source>
        <dbReference type="ARBA" id="ARBA00023180"/>
    </source>
</evidence>
<dbReference type="Gene3D" id="1.10.287.70">
    <property type="match status" value="1"/>
</dbReference>
<keyword evidence="6 12" id="KW-0472">Membrane</keyword>
<dbReference type="GO" id="GO:0015276">
    <property type="term" value="F:ligand-gated monoatomic ion channel activity"/>
    <property type="evidence" value="ECO:0007669"/>
    <property type="project" value="InterPro"/>
</dbReference>
<feature type="transmembrane region" description="Helical" evidence="12">
    <location>
        <begin position="481"/>
        <end position="501"/>
    </location>
</feature>
<evidence type="ECO:0000256" key="1">
    <source>
        <dbReference type="ARBA" id="ARBA00004141"/>
    </source>
</evidence>
<dbReference type="PANTHER" id="PTHR18966">
    <property type="entry name" value="IONOTROPIC GLUTAMATE RECEPTOR"/>
    <property type="match status" value="1"/>
</dbReference>
<evidence type="ECO:0000256" key="7">
    <source>
        <dbReference type="ARBA" id="ARBA00023170"/>
    </source>
</evidence>
<dbReference type="GO" id="GO:0016020">
    <property type="term" value="C:membrane"/>
    <property type="evidence" value="ECO:0007669"/>
    <property type="project" value="UniProtKB-SubCell"/>
</dbReference>
<keyword evidence="2" id="KW-0813">Transport</keyword>
<comment type="caution">
    <text evidence="14">The sequence shown here is derived from an EMBL/GenBank/DDBJ whole genome shotgun (WGS) entry which is preliminary data.</text>
</comment>
<dbReference type="Gene3D" id="3.40.190.10">
    <property type="entry name" value="Periplasmic binding protein-like II"/>
    <property type="match status" value="3"/>
</dbReference>
<dbReference type="InterPro" id="IPR015683">
    <property type="entry name" value="Ionotropic_Glu_rcpt"/>
</dbReference>
<proteinExistence type="predicted"/>
<evidence type="ECO:0000256" key="6">
    <source>
        <dbReference type="ARBA" id="ARBA00023136"/>
    </source>
</evidence>
<feature type="compositionally biased region" description="Basic and acidic residues" evidence="11">
    <location>
        <begin position="750"/>
        <end position="765"/>
    </location>
</feature>
<dbReference type="Proteomes" id="UP001162972">
    <property type="component" value="Chromosome 4"/>
</dbReference>
<evidence type="ECO:0000256" key="5">
    <source>
        <dbReference type="ARBA" id="ARBA00023065"/>
    </source>
</evidence>
<keyword evidence="8" id="KW-0325">Glycoprotein</keyword>
<gene>
    <name evidence="14" type="ORF">OIU84_014272</name>
</gene>
<dbReference type="SUPFAM" id="SSF53822">
    <property type="entry name" value="Periplasmic binding protein-like I"/>
    <property type="match status" value="1"/>
</dbReference>
<keyword evidence="5" id="KW-0406">Ion transport</keyword>
<feature type="compositionally biased region" description="Low complexity" evidence="11">
    <location>
        <begin position="702"/>
        <end position="719"/>
    </location>
</feature>
<dbReference type="AlphaFoldDB" id="A0AAD6JBN0"/>
<comment type="subcellular location">
    <subcellularLocation>
        <location evidence="1">Membrane</location>
        <topology evidence="1">Multi-pass membrane protein</topology>
    </subcellularLocation>
</comment>
<dbReference type="SUPFAM" id="SSF53850">
    <property type="entry name" value="Periplasmic binding protein-like II"/>
    <property type="match status" value="1"/>
</dbReference>
<dbReference type="InterPro" id="IPR044440">
    <property type="entry name" value="GABAb_receptor_plant_PBP1"/>
</dbReference>
<dbReference type="EMBL" id="JAPFFJ010000018">
    <property type="protein sequence ID" value="KAJ6402151.1"/>
    <property type="molecule type" value="Genomic_DNA"/>
</dbReference>
<evidence type="ECO:0000256" key="3">
    <source>
        <dbReference type="ARBA" id="ARBA00022692"/>
    </source>
</evidence>
<evidence type="ECO:0000256" key="11">
    <source>
        <dbReference type="SAM" id="MobiDB-lite"/>
    </source>
</evidence>
<dbReference type="Pfam" id="PF01094">
    <property type="entry name" value="ANF_receptor"/>
    <property type="match status" value="1"/>
</dbReference>
<keyword evidence="9" id="KW-1071">Ligand-gated ion channel</keyword>
<name>A0AAD6JBN0_9ROSI</name>
<feature type="region of interest" description="Disordered" evidence="11">
    <location>
        <begin position="694"/>
        <end position="729"/>
    </location>
</feature>
<evidence type="ECO:0000256" key="10">
    <source>
        <dbReference type="ARBA" id="ARBA00023303"/>
    </source>
</evidence>
<dbReference type="Gene3D" id="3.40.50.2300">
    <property type="match status" value="2"/>
</dbReference>
<dbReference type="InterPro" id="IPR028082">
    <property type="entry name" value="Peripla_BP_I"/>
</dbReference>
<feature type="transmembrane region" description="Helical" evidence="12">
    <location>
        <begin position="667"/>
        <end position="688"/>
    </location>
</feature>
<organism evidence="14 15">
    <name type="scientific">Salix udensis</name>
    <dbReference type="NCBI Taxonomy" id="889485"/>
    <lineage>
        <taxon>Eukaryota</taxon>
        <taxon>Viridiplantae</taxon>
        <taxon>Streptophyta</taxon>
        <taxon>Embryophyta</taxon>
        <taxon>Tracheophyta</taxon>
        <taxon>Spermatophyta</taxon>
        <taxon>Magnoliopsida</taxon>
        <taxon>eudicotyledons</taxon>
        <taxon>Gunneridae</taxon>
        <taxon>Pentapetalae</taxon>
        <taxon>rosids</taxon>
        <taxon>fabids</taxon>
        <taxon>Malpighiales</taxon>
        <taxon>Salicaceae</taxon>
        <taxon>Saliceae</taxon>
        <taxon>Salix</taxon>
    </lineage>
</organism>
<evidence type="ECO:0000256" key="4">
    <source>
        <dbReference type="ARBA" id="ARBA00022989"/>
    </source>
</evidence>
<dbReference type="InterPro" id="IPR001828">
    <property type="entry name" value="ANF_lig-bd_rcpt"/>
</dbReference>
<dbReference type="FunFam" id="3.40.190.10:FF:000054">
    <property type="entry name" value="Glutamate receptor"/>
    <property type="match status" value="1"/>
</dbReference>
<dbReference type="SMART" id="SM00079">
    <property type="entry name" value="PBPe"/>
    <property type="match status" value="1"/>
</dbReference>
<evidence type="ECO:0000259" key="13">
    <source>
        <dbReference type="SMART" id="SM00079"/>
    </source>
</evidence>
<evidence type="ECO:0000313" key="15">
    <source>
        <dbReference type="Proteomes" id="UP001162972"/>
    </source>
</evidence>
<feature type="region of interest" description="Disordered" evidence="11">
    <location>
        <begin position="750"/>
        <end position="773"/>
    </location>
</feature>
<protein>
    <recommendedName>
        <fullName evidence="13">Ionotropic glutamate receptor C-terminal domain-containing protein</fullName>
    </recommendedName>
</protein>
<evidence type="ECO:0000256" key="12">
    <source>
        <dbReference type="SAM" id="Phobius"/>
    </source>
</evidence>
<reference evidence="14 15" key="1">
    <citation type="journal article" date="2023" name="Int. J. Mol. Sci.">
        <title>De Novo Assembly and Annotation of 11 Diverse Shrub Willow (Salix) Genomes Reveals Novel Gene Organization in Sex-Linked Regions.</title>
        <authorList>
            <person name="Hyden B."/>
            <person name="Feng K."/>
            <person name="Yates T.B."/>
            <person name="Jawdy S."/>
            <person name="Cereghino C."/>
            <person name="Smart L.B."/>
            <person name="Muchero W."/>
        </authorList>
    </citation>
    <scope>NUCLEOTIDE SEQUENCE [LARGE SCALE GENOMIC DNA]</scope>
    <source>
        <tissue evidence="14">Shoot tip</tissue>
    </source>
</reference>
<feature type="domain" description="Ionotropic glutamate receptor C-terminal" evidence="13">
    <location>
        <begin position="368"/>
        <end position="644"/>
    </location>
</feature>
<evidence type="ECO:0000256" key="9">
    <source>
        <dbReference type="ARBA" id="ARBA00023286"/>
    </source>
</evidence>
<dbReference type="InterPro" id="IPR001638">
    <property type="entry name" value="Solute-binding_3/MltF_N"/>
</dbReference>
<sequence>MAVQNFNLTSTNHELSLHLRHPGEDPLQVAYAAEELIKEKKVKVIIGMDKWEEAALVANIGNQYQIPILSFATPAITPPLTTLRWPFLMRMASDGSEQMRCIAALVGCYNWRKVVVVYEDNVYGGESGNLALLSEDLQEVGAEIAYHLSSLPMLTYLFREAKNMGLVGRDTAWILSNSITSFLDSMNNSVISSMEGALGIQTYYSSSSSYQSFEAQFRKIFRAEYQDEDNFLPGIQALRAYDSIGMVTQAIEKFGSDSISPKMLLNSVLGSDFTGLTGEIHFKDGMLSDAPTLRIVNVVGKKYKELDFWSPNLGFSKTLYAEDGKERCSNSSVCNITECLSGPVIWPGDLNDRDPKGWALPTNARPLRIVVPKRTSFDKFVTFQTGEALPEGFCIDIFHEVVERLNYSLPHEFFEHDGLYDEMIESVYNKTYDAAIGDITILSERTKYVEFTQPYAESGLSMIVPFANKDSAWIFMKPFSLQTWIVSGAIFIYTLLIVWFLEHQSNPYFRGRPLKVQIENALWLLSCSLFFIHGCDNDSFVQNYLERVLGFEKEHIKIIGHENDYPTVFDNKTIAAAFLELPYEKVFLDKYCKRYTGTKSAHRFGGFGFAFQKGSPIASDFSRAILRLSEKGTLKTLEERWFAPSPECSTTATNNNVERLSLGCFKAIYIVSATISTICFLLVLIPLVRNSRNHQEANEGNVSPSGKSGSSKGGEVSKPFYNGDKTRIPRRASTFAHALDTDRWGSSRWERVSNSDNLENHHEDSSQAEIEMA</sequence>
<dbReference type="Pfam" id="PF00497">
    <property type="entry name" value="SBP_bac_3"/>
    <property type="match status" value="1"/>
</dbReference>
<keyword evidence="10" id="KW-0407">Ion channel</keyword>
<evidence type="ECO:0000313" key="14">
    <source>
        <dbReference type="EMBL" id="KAJ6402151.1"/>
    </source>
</evidence>
<keyword evidence="7" id="KW-0675">Receptor</keyword>
<accession>A0AAD6JBN0</accession>
<keyword evidence="4 12" id="KW-1133">Transmembrane helix</keyword>
<dbReference type="CDD" id="cd19990">
    <property type="entry name" value="PBP1_GABAb_receptor_plant"/>
    <property type="match status" value="1"/>
</dbReference>
<evidence type="ECO:0000256" key="2">
    <source>
        <dbReference type="ARBA" id="ARBA00022448"/>
    </source>
</evidence>